<comment type="caution">
    <text evidence="13">The sequence shown here is derived from an EMBL/GenBank/DDBJ whole genome shotgun (WGS) entry which is preliminary data.</text>
</comment>
<dbReference type="GO" id="GO:0005886">
    <property type="term" value="C:plasma membrane"/>
    <property type="evidence" value="ECO:0007669"/>
    <property type="project" value="UniProtKB-ARBA"/>
</dbReference>
<evidence type="ECO:0000313" key="13">
    <source>
        <dbReference type="EMBL" id="KAK9266754.1"/>
    </source>
</evidence>
<evidence type="ECO:0000256" key="5">
    <source>
        <dbReference type="ARBA" id="ARBA00022729"/>
    </source>
</evidence>
<name>A0AAP0N8Q6_LIQFO</name>
<evidence type="ECO:0000259" key="12">
    <source>
        <dbReference type="PROSITE" id="PS50011"/>
    </source>
</evidence>
<dbReference type="PROSITE" id="PS50011">
    <property type="entry name" value="PROTEIN_KINASE_DOM"/>
    <property type="match status" value="1"/>
</dbReference>
<evidence type="ECO:0000313" key="14">
    <source>
        <dbReference type="Proteomes" id="UP001415857"/>
    </source>
</evidence>
<keyword evidence="2" id="KW-0723">Serine/threonine-protein kinase</keyword>
<dbReference type="InterPro" id="IPR000719">
    <property type="entry name" value="Prot_kinase_dom"/>
</dbReference>
<dbReference type="EMBL" id="JBBPBK010000066">
    <property type="protein sequence ID" value="KAK9266754.1"/>
    <property type="molecule type" value="Genomic_DNA"/>
</dbReference>
<evidence type="ECO:0000256" key="11">
    <source>
        <dbReference type="ARBA" id="ARBA00023180"/>
    </source>
</evidence>
<proteinExistence type="predicted"/>
<evidence type="ECO:0000256" key="6">
    <source>
        <dbReference type="ARBA" id="ARBA00022741"/>
    </source>
</evidence>
<evidence type="ECO:0000256" key="2">
    <source>
        <dbReference type="ARBA" id="ARBA00022527"/>
    </source>
</evidence>
<dbReference type="InterPro" id="IPR008271">
    <property type="entry name" value="Ser/Thr_kinase_AS"/>
</dbReference>
<evidence type="ECO:0000256" key="4">
    <source>
        <dbReference type="ARBA" id="ARBA00022692"/>
    </source>
</evidence>
<evidence type="ECO:0000256" key="3">
    <source>
        <dbReference type="ARBA" id="ARBA00022679"/>
    </source>
</evidence>
<dbReference type="Gene3D" id="3.30.200.20">
    <property type="entry name" value="Phosphorylase Kinase, domain 1"/>
    <property type="match status" value="1"/>
</dbReference>
<keyword evidence="10" id="KW-0472">Membrane</keyword>
<dbReference type="AlphaFoldDB" id="A0AAP0N8Q6"/>
<keyword evidence="14" id="KW-1185">Reference proteome</keyword>
<comment type="subcellular location">
    <subcellularLocation>
        <location evidence="1">Membrane</location>
        <topology evidence="1">Single-pass membrane protein</topology>
    </subcellularLocation>
</comment>
<dbReference type="PANTHER" id="PTHR46008:SF20">
    <property type="entry name" value="PROTEIN KINASE DOMAIN-CONTAINING PROTEIN"/>
    <property type="match status" value="1"/>
</dbReference>
<keyword evidence="11" id="KW-0325">Glycoprotein</keyword>
<keyword evidence="8" id="KW-0067">ATP-binding</keyword>
<evidence type="ECO:0000256" key="7">
    <source>
        <dbReference type="ARBA" id="ARBA00022777"/>
    </source>
</evidence>
<dbReference type="Gene3D" id="1.10.510.10">
    <property type="entry name" value="Transferase(Phosphotransferase) domain 1"/>
    <property type="match status" value="1"/>
</dbReference>
<protein>
    <recommendedName>
        <fullName evidence="12">Protein kinase domain-containing protein</fullName>
    </recommendedName>
</protein>
<keyword evidence="9" id="KW-1133">Transmembrane helix</keyword>
<feature type="domain" description="Protein kinase" evidence="12">
    <location>
        <begin position="165"/>
        <end position="448"/>
    </location>
</feature>
<organism evidence="13 14">
    <name type="scientific">Liquidambar formosana</name>
    <name type="common">Formosan gum</name>
    <dbReference type="NCBI Taxonomy" id="63359"/>
    <lineage>
        <taxon>Eukaryota</taxon>
        <taxon>Viridiplantae</taxon>
        <taxon>Streptophyta</taxon>
        <taxon>Embryophyta</taxon>
        <taxon>Tracheophyta</taxon>
        <taxon>Spermatophyta</taxon>
        <taxon>Magnoliopsida</taxon>
        <taxon>eudicotyledons</taxon>
        <taxon>Gunneridae</taxon>
        <taxon>Pentapetalae</taxon>
        <taxon>Saxifragales</taxon>
        <taxon>Altingiaceae</taxon>
        <taxon>Liquidambar</taxon>
    </lineage>
</organism>
<reference evidence="13 14" key="1">
    <citation type="journal article" date="2024" name="Plant J.">
        <title>Genome sequences and population genomics reveal climatic adaptation and genomic divergence between two closely related sweetgum species.</title>
        <authorList>
            <person name="Xu W.Q."/>
            <person name="Ren C.Q."/>
            <person name="Zhang X.Y."/>
            <person name="Comes H.P."/>
            <person name="Liu X.H."/>
            <person name="Li Y.G."/>
            <person name="Kettle C.J."/>
            <person name="Jalonen R."/>
            <person name="Gaisberger H."/>
            <person name="Ma Y.Z."/>
            <person name="Qiu Y.X."/>
        </authorList>
    </citation>
    <scope>NUCLEOTIDE SEQUENCE [LARGE SCALE GENOMIC DNA]</scope>
    <source>
        <strain evidence="13">Hangzhou</strain>
    </source>
</reference>
<keyword evidence="4" id="KW-0812">Transmembrane</keyword>
<keyword evidence="3" id="KW-0808">Transferase</keyword>
<dbReference type="FunFam" id="1.10.510.10:FF:000161">
    <property type="entry name" value="Wall-associated receptor kinase-like 20"/>
    <property type="match status" value="1"/>
</dbReference>
<accession>A0AAP0N8Q6</accession>
<dbReference type="PANTHER" id="PTHR46008">
    <property type="entry name" value="LEAF RUST 10 DISEASE-RESISTANCE LOCUS RECEPTOR-LIKE PROTEIN KINASE-LIKE 1.4"/>
    <property type="match status" value="1"/>
</dbReference>
<keyword evidence="6" id="KW-0547">Nucleotide-binding</keyword>
<dbReference type="GO" id="GO:0005524">
    <property type="term" value="F:ATP binding"/>
    <property type="evidence" value="ECO:0007669"/>
    <property type="project" value="UniProtKB-KW"/>
</dbReference>
<dbReference type="Pfam" id="PF14380">
    <property type="entry name" value="WAK_assoc"/>
    <property type="match status" value="1"/>
</dbReference>
<dbReference type="GO" id="GO:0004674">
    <property type="term" value="F:protein serine/threonine kinase activity"/>
    <property type="evidence" value="ECO:0007669"/>
    <property type="project" value="UniProtKB-KW"/>
</dbReference>
<dbReference type="InterPro" id="IPR011009">
    <property type="entry name" value="Kinase-like_dom_sf"/>
</dbReference>
<dbReference type="Pfam" id="PF07714">
    <property type="entry name" value="PK_Tyr_Ser-Thr"/>
    <property type="match status" value="1"/>
</dbReference>
<dbReference type="SUPFAM" id="SSF56112">
    <property type="entry name" value="Protein kinase-like (PK-like)"/>
    <property type="match status" value="1"/>
</dbReference>
<dbReference type="InterPro" id="IPR001245">
    <property type="entry name" value="Ser-Thr/Tyr_kinase_cat_dom"/>
</dbReference>
<keyword evidence="5" id="KW-0732">Signal</keyword>
<keyword evidence="7" id="KW-0418">Kinase</keyword>
<evidence type="ECO:0000256" key="9">
    <source>
        <dbReference type="ARBA" id="ARBA00022989"/>
    </source>
</evidence>
<evidence type="ECO:0000256" key="1">
    <source>
        <dbReference type="ARBA" id="ARBA00004167"/>
    </source>
</evidence>
<evidence type="ECO:0000256" key="10">
    <source>
        <dbReference type="ARBA" id="ARBA00023136"/>
    </source>
</evidence>
<dbReference type="InterPro" id="IPR032872">
    <property type="entry name" value="WAK_assoc_C"/>
</dbReference>
<dbReference type="Proteomes" id="UP001415857">
    <property type="component" value="Unassembled WGS sequence"/>
</dbReference>
<dbReference type="PROSITE" id="PS00108">
    <property type="entry name" value="PROTEIN_KINASE_ST"/>
    <property type="match status" value="1"/>
</dbReference>
<gene>
    <name evidence="13" type="ORF">L1049_003557</name>
</gene>
<dbReference type="SMART" id="SM00220">
    <property type="entry name" value="S_TKc"/>
    <property type="match status" value="1"/>
</dbReference>
<sequence length="492" mass="55731">MMIISLQIFYKNHSFLLVNSALSEDSCPTPLHNISLDGTLFSYSSTYSNLSLFYNCTSEPADYLTYYSVQCMSNATFHSFAIFHKEGLSRVNYSIESCQSWVDAPVDLGADHEFQSLWKTNYTEILKMGLVLNWTANNCSNCERSGGHCRFDDNEFLCFCSDRRHLKTCDDGRGINWRLKLLIGKLRDGRVVAVKRLYENNYKRVEQFMNEVEILTRSRRQYLVALYGCTSRHSRELLLVYEYISNGTVADHLHGERAKPGSLPWPIRMSIAIETASALKYLHASEIIHRDVKTNNILLDDNFRVKVADFGLSRLFPFDVTHVSTAPQGTPGYVDPDYHQCYQLTSKSDVYSFGVVLIELISSKPAVDITRHRHEIDLSNMAINKIQNHALHELVDPSLGFESDYKVNKMITAVAELAFRCLKNGKDMRPPIEEVLESLKEIQSEGYIVGKTQEVDIPADNVVLLKNGPMPLSPDSVTLKWTSSSTTPNASG</sequence>
<evidence type="ECO:0000256" key="8">
    <source>
        <dbReference type="ARBA" id="ARBA00022840"/>
    </source>
</evidence>